<feature type="binding site" evidence="1">
    <location>
        <position position="111"/>
    </location>
    <ligand>
        <name>Mg(2+)</name>
        <dbReference type="ChEBI" id="CHEBI:18420"/>
        <label>2</label>
    </ligand>
</feature>
<dbReference type="Gene3D" id="3.30.1330.10">
    <property type="entry name" value="PurM-like, N-terminal domain"/>
    <property type="match status" value="1"/>
</dbReference>
<dbReference type="Pfam" id="PF00586">
    <property type="entry name" value="AIRS"/>
    <property type="match status" value="1"/>
</dbReference>
<dbReference type="GO" id="GO:0005524">
    <property type="term" value="F:ATP binding"/>
    <property type="evidence" value="ECO:0007669"/>
    <property type="project" value="UniProtKB-UniRule"/>
</dbReference>
<feature type="binding site" evidence="1">
    <location>
        <position position="185"/>
    </location>
    <ligand>
        <name>ATP</name>
        <dbReference type="ChEBI" id="CHEBI:30616"/>
    </ligand>
</feature>
<protein>
    <recommendedName>
        <fullName evidence="1">Thiamine-monophosphate kinase</fullName>
        <shortName evidence="1">TMP kinase</shortName>
        <shortName evidence="1">Thiamine-phosphate kinase</shortName>
        <ecNumber evidence="1">2.7.4.16</ecNumber>
    </recommendedName>
</protein>
<feature type="binding site" evidence="1">
    <location>
        <position position="81"/>
    </location>
    <ligand>
        <name>Mg(2+)</name>
        <dbReference type="ChEBI" id="CHEBI:18420"/>
        <label>1</label>
    </ligand>
</feature>
<dbReference type="SUPFAM" id="SSF56042">
    <property type="entry name" value="PurM C-terminal domain-like"/>
    <property type="match status" value="1"/>
</dbReference>
<evidence type="ECO:0000259" key="2">
    <source>
        <dbReference type="Pfam" id="PF00586"/>
    </source>
</evidence>
<feature type="binding site" evidence="1">
    <location>
        <position position="111"/>
    </location>
    <ligand>
        <name>Mg(2+)</name>
        <dbReference type="ChEBI" id="CHEBI:18420"/>
        <label>4</label>
    </ligand>
</feature>
<comment type="catalytic activity">
    <reaction evidence="1">
        <text>thiamine phosphate + ATP = thiamine diphosphate + ADP</text>
        <dbReference type="Rhea" id="RHEA:15913"/>
        <dbReference type="ChEBI" id="CHEBI:30616"/>
        <dbReference type="ChEBI" id="CHEBI:37575"/>
        <dbReference type="ChEBI" id="CHEBI:58937"/>
        <dbReference type="ChEBI" id="CHEBI:456216"/>
        <dbReference type="EC" id="2.7.4.16"/>
    </reaction>
</comment>
<dbReference type="HAMAP" id="MF_02128">
    <property type="entry name" value="TMP_kinase"/>
    <property type="match status" value="1"/>
</dbReference>
<dbReference type="InterPro" id="IPR016188">
    <property type="entry name" value="PurM-like_N"/>
</dbReference>
<dbReference type="EMBL" id="PEYM01000135">
    <property type="protein sequence ID" value="PIS28399.1"/>
    <property type="molecule type" value="Genomic_DNA"/>
</dbReference>
<dbReference type="UniPathway" id="UPA00060">
    <property type="reaction ID" value="UER00142"/>
</dbReference>
<keyword evidence="1" id="KW-0808">Transferase</keyword>
<feature type="binding site" evidence="1">
    <location>
        <position position="51"/>
    </location>
    <ligand>
        <name>Mg(2+)</name>
        <dbReference type="ChEBI" id="CHEBI:18420"/>
        <label>3</label>
    </ligand>
</feature>
<keyword evidence="1 4" id="KW-0418">Kinase</keyword>
<reference evidence="4 5" key="1">
    <citation type="submission" date="2017-09" db="EMBL/GenBank/DDBJ databases">
        <title>Depth-based differentiation of microbial function through sediment-hosted aquifers and enrichment of novel symbionts in the deep terrestrial subsurface.</title>
        <authorList>
            <person name="Probst A.J."/>
            <person name="Ladd B."/>
            <person name="Jarett J.K."/>
            <person name="Geller-Mcgrath D.E."/>
            <person name="Sieber C.M."/>
            <person name="Emerson J.B."/>
            <person name="Anantharaman K."/>
            <person name="Thomas B.C."/>
            <person name="Malmstrom R."/>
            <person name="Stieglmeier M."/>
            <person name="Klingl A."/>
            <person name="Woyke T."/>
            <person name="Ryan C.M."/>
            <person name="Banfield J.F."/>
        </authorList>
    </citation>
    <scope>NUCLEOTIDE SEQUENCE [LARGE SCALE GENOMIC DNA]</scope>
    <source>
        <strain evidence="4">CG08_land_8_20_14_0_20_45_16</strain>
    </source>
</reference>
<evidence type="ECO:0000256" key="1">
    <source>
        <dbReference type="HAMAP-Rule" id="MF_02128"/>
    </source>
</evidence>
<feature type="binding site" evidence="1">
    <location>
        <begin position="158"/>
        <end position="159"/>
    </location>
    <ligand>
        <name>ATP</name>
        <dbReference type="ChEBI" id="CHEBI:30616"/>
    </ligand>
</feature>
<comment type="function">
    <text evidence="1">Catalyzes the ATP-dependent phosphorylation of thiamine-monophosphate (TMP) to form thiamine-pyrophosphate (TPP), the active form of vitamin B1.</text>
</comment>
<feature type="binding site" evidence="1">
    <location>
        <position position="79"/>
    </location>
    <ligand>
        <name>Mg(2+)</name>
        <dbReference type="ChEBI" id="CHEBI:18420"/>
        <label>4</label>
    </ligand>
</feature>
<accession>A0A2H0XW81</accession>
<feature type="binding site" evidence="1">
    <location>
        <position position="238"/>
    </location>
    <ligand>
        <name>ATP</name>
        <dbReference type="ChEBI" id="CHEBI:30616"/>
    </ligand>
</feature>
<sequence>MPNGRGLTPALCLCYNFSMNLSSLGEFGLIDLLKKEFSFKNKDVVLGIGDDCAVVRTPNLKPQISKQPKTAKSKLLLITTDTLVENVHFKLAKNFPFEKLGEKALAVNISDIAAMGGIPTYAVISLAAPVNFKAEELLKLAKGISSLAKKHKISIVGGDTVRSTKELMITITMLGEVEEKYMLTRSGAKVGDAIMVTGKFGGPAKTKFDIRNSKVEIRLKEGRAIAKSGQATAMIDSSDGLVRSIQEICKASSVGARIETSRIPKAKGASLKQALYGGEEYELVFTGSPKLAKKVGAIVIGEIVTKEKGIFLDEQSNQVSEGFDHFK</sequence>
<keyword evidence="1" id="KW-0479">Metal-binding</keyword>
<evidence type="ECO:0000259" key="3">
    <source>
        <dbReference type="Pfam" id="PF02769"/>
    </source>
</evidence>
<comment type="pathway">
    <text evidence="1">Cofactor biosynthesis; thiamine diphosphate biosynthesis; thiamine diphosphate from thiamine phosphate: step 1/1.</text>
</comment>
<keyword evidence="1" id="KW-0460">Magnesium</keyword>
<dbReference type="Proteomes" id="UP000231343">
    <property type="component" value="Unassembled WGS sequence"/>
</dbReference>
<feature type="binding site" evidence="1">
    <location>
        <position position="111"/>
    </location>
    <ligand>
        <name>Mg(2+)</name>
        <dbReference type="ChEBI" id="CHEBI:18420"/>
        <label>3</label>
    </ligand>
</feature>
<dbReference type="Gene3D" id="3.90.650.10">
    <property type="entry name" value="PurM-like C-terminal domain"/>
    <property type="match status" value="1"/>
</dbReference>
<proteinExistence type="inferred from homology"/>
<feature type="domain" description="PurM-like N-terminal" evidence="2">
    <location>
        <begin position="49"/>
        <end position="177"/>
    </location>
</feature>
<dbReference type="PANTHER" id="PTHR30270">
    <property type="entry name" value="THIAMINE-MONOPHOSPHATE KINASE"/>
    <property type="match status" value="1"/>
</dbReference>
<feature type="binding site" evidence="1">
    <location>
        <position position="159"/>
    </location>
    <ligand>
        <name>Mg(2+)</name>
        <dbReference type="ChEBI" id="CHEBI:18420"/>
        <label>1</label>
    </ligand>
</feature>
<dbReference type="InterPro" id="IPR006283">
    <property type="entry name" value="ThiL-like"/>
</dbReference>
<feature type="binding site" evidence="1">
    <location>
        <position position="51"/>
    </location>
    <ligand>
        <name>Mg(2+)</name>
        <dbReference type="ChEBI" id="CHEBI:18420"/>
        <label>4</label>
    </ligand>
</feature>
<name>A0A2H0XW81_UNCSA</name>
<dbReference type="CDD" id="cd02194">
    <property type="entry name" value="ThiL"/>
    <property type="match status" value="1"/>
</dbReference>
<dbReference type="GO" id="GO:0009229">
    <property type="term" value="P:thiamine diphosphate biosynthetic process"/>
    <property type="evidence" value="ECO:0007669"/>
    <property type="project" value="UniProtKB-UniRule"/>
</dbReference>
<organism evidence="4 5">
    <name type="scientific">Candidatus Saganbacteria bacterium CG08_land_8_20_14_0_20_45_16</name>
    <dbReference type="NCBI Taxonomy" id="2014293"/>
    <lineage>
        <taxon>Bacteria</taxon>
        <taxon>Bacillati</taxon>
        <taxon>Saganbacteria</taxon>
    </lineage>
</organism>
<keyword evidence="1" id="KW-0547">Nucleotide-binding</keyword>
<keyword evidence="1" id="KW-0784">Thiamine biosynthesis</keyword>
<evidence type="ECO:0000313" key="5">
    <source>
        <dbReference type="Proteomes" id="UP000231343"/>
    </source>
</evidence>
<feature type="binding site" evidence="1">
    <location>
        <position position="80"/>
    </location>
    <ligand>
        <name>Mg(2+)</name>
        <dbReference type="ChEBI" id="CHEBI:18420"/>
        <label>1</label>
    </ligand>
</feature>
<comment type="caution">
    <text evidence="4">The sequence shown here is derived from an EMBL/GenBank/DDBJ whole genome shotgun (WGS) entry which is preliminary data.</text>
</comment>
<keyword evidence="1" id="KW-0067">ATP-binding</keyword>
<feature type="domain" description="PurM-like C-terminal" evidence="3">
    <location>
        <begin position="218"/>
        <end position="299"/>
    </location>
</feature>
<feature type="binding site" evidence="1">
    <location>
        <position position="323"/>
    </location>
    <ligand>
        <name>substrate</name>
    </ligand>
</feature>
<dbReference type="InterPro" id="IPR036676">
    <property type="entry name" value="PurM-like_C_sf"/>
</dbReference>
<comment type="similarity">
    <text evidence="1">Belongs to the thiamine-monophosphate kinase family.</text>
</comment>
<dbReference type="NCBIfam" id="TIGR01379">
    <property type="entry name" value="thiL"/>
    <property type="match status" value="1"/>
</dbReference>
<dbReference type="InterPro" id="IPR010918">
    <property type="entry name" value="PurM-like_C_dom"/>
</dbReference>
<evidence type="ECO:0000313" key="4">
    <source>
        <dbReference type="EMBL" id="PIS28399.1"/>
    </source>
</evidence>
<feature type="binding site" evidence="1">
    <location>
        <position position="81"/>
    </location>
    <ligand>
        <name>Mg(2+)</name>
        <dbReference type="ChEBI" id="CHEBI:18420"/>
        <label>2</label>
    </ligand>
</feature>
<dbReference type="PIRSF" id="PIRSF005303">
    <property type="entry name" value="Thiam_monoph_kin"/>
    <property type="match status" value="1"/>
</dbReference>
<feature type="binding site" evidence="1">
    <location>
        <position position="239"/>
    </location>
    <ligand>
        <name>Mg(2+)</name>
        <dbReference type="ChEBI" id="CHEBI:18420"/>
        <label>5</label>
    </ligand>
</feature>
<dbReference type="SUPFAM" id="SSF55326">
    <property type="entry name" value="PurM N-terminal domain-like"/>
    <property type="match status" value="1"/>
</dbReference>
<dbReference type="Pfam" id="PF02769">
    <property type="entry name" value="AIRS_C"/>
    <property type="match status" value="1"/>
</dbReference>
<dbReference type="GO" id="GO:0000287">
    <property type="term" value="F:magnesium ion binding"/>
    <property type="evidence" value="ECO:0007669"/>
    <property type="project" value="UniProtKB-UniRule"/>
</dbReference>
<dbReference type="EC" id="2.7.4.16" evidence="1"/>
<feature type="binding site" evidence="1">
    <location>
        <position position="88"/>
    </location>
    <ligand>
        <name>substrate</name>
    </ligand>
</feature>
<feature type="binding site" evidence="1">
    <location>
        <position position="236"/>
    </location>
    <ligand>
        <name>Mg(2+)</name>
        <dbReference type="ChEBI" id="CHEBI:18420"/>
        <label>3</label>
    </ligand>
</feature>
<comment type="miscellaneous">
    <text evidence="1">Reaction mechanism of ThiL seems to utilize a direct, inline transfer of the gamma-phosphate of ATP to TMP rather than a phosphorylated enzyme intermediate.</text>
</comment>
<gene>
    <name evidence="1 4" type="primary">thiL</name>
    <name evidence="4" type="ORF">COT42_08180</name>
</gene>
<dbReference type="GO" id="GO:0009030">
    <property type="term" value="F:thiamine-phosphate kinase activity"/>
    <property type="evidence" value="ECO:0007669"/>
    <property type="project" value="UniProtKB-UniRule"/>
</dbReference>
<dbReference type="AlphaFoldDB" id="A0A2H0XW81"/>
<dbReference type="InterPro" id="IPR036921">
    <property type="entry name" value="PurM-like_N_sf"/>
</dbReference>
<dbReference type="PANTHER" id="PTHR30270:SF0">
    <property type="entry name" value="THIAMINE-MONOPHOSPHATE KINASE"/>
    <property type="match status" value="1"/>
</dbReference>
<comment type="caution">
    <text evidence="1">Lacks conserved residue(s) required for the propagation of feature annotation.</text>
</comment>
<dbReference type="GO" id="GO:0009228">
    <property type="term" value="P:thiamine biosynthetic process"/>
    <property type="evidence" value="ECO:0007669"/>
    <property type="project" value="UniProtKB-KW"/>
</dbReference>
<feature type="binding site" evidence="1">
    <location>
        <position position="279"/>
    </location>
    <ligand>
        <name>substrate</name>
    </ligand>
</feature>